<reference evidence="4" key="2">
    <citation type="submission" date="2014-08" db="EMBL/GenBank/DDBJ databases">
        <authorList>
            <person name="Moulin L."/>
        </authorList>
    </citation>
    <scope>NUCLEOTIDE SEQUENCE [LARGE SCALE GENOMIC DNA]</scope>
</reference>
<feature type="domain" description="NADP-dependent oxidoreductase" evidence="1">
    <location>
        <begin position="15"/>
        <end position="316"/>
    </location>
</feature>
<dbReference type="InterPro" id="IPR023210">
    <property type="entry name" value="NADP_OxRdtase_dom"/>
</dbReference>
<dbReference type="GO" id="GO:0016491">
    <property type="term" value="F:oxidoreductase activity"/>
    <property type="evidence" value="ECO:0007669"/>
    <property type="project" value="InterPro"/>
</dbReference>
<dbReference type="Pfam" id="PF00248">
    <property type="entry name" value="Aldo_ket_red"/>
    <property type="match status" value="1"/>
</dbReference>
<dbReference type="SUPFAM" id="SSF51430">
    <property type="entry name" value="NAD(P)-linked oxidoreductase"/>
    <property type="match status" value="1"/>
</dbReference>
<dbReference type="CDD" id="cd19086">
    <property type="entry name" value="AKR_AKR11C1"/>
    <property type="match status" value="1"/>
</dbReference>
<evidence type="ECO:0000313" key="2">
    <source>
        <dbReference type="EMBL" id="CDX19847.1"/>
    </source>
</evidence>
<dbReference type="STRING" id="69974.MPLDJ20_70108"/>
<gene>
    <name evidence="2" type="ORF">MPL3356_300144</name>
    <name evidence="3" type="ORF">MPL3365_190114</name>
</gene>
<dbReference type="PANTHER" id="PTHR43312">
    <property type="entry name" value="D-THREO-ALDOSE 1-DEHYDROGENASE"/>
    <property type="match status" value="1"/>
</dbReference>
<proteinExistence type="predicted"/>
<evidence type="ECO:0000313" key="4">
    <source>
        <dbReference type="Proteomes" id="UP000045285"/>
    </source>
</evidence>
<keyword evidence="4" id="KW-1185">Reference proteome</keyword>
<dbReference type="AlphaFoldDB" id="A0A090DYN4"/>
<dbReference type="PANTHER" id="PTHR43312:SF1">
    <property type="entry name" value="NADP-DEPENDENT OXIDOREDUCTASE DOMAIN-CONTAINING PROTEIN"/>
    <property type="match status" value="1"/>
</dbReference>
<dbReference type="EMBL" id="CCMZ01000024">
    <property type="protein sequence ID" value="CDX19847.1"/>
    <property type="molecule type" value="Genomic_DNA"/>
</dbReference>
<dbReference type="InterPro" id="IPR053135">
    <property type="entry name" value="AKR2_Oxidoreductase"/>
</dbReference>
<accession>A0A090DYN4</accession>
<evidence type="ECO:0000259" key="1">
    <source>
        <dbReference type="Pfam" id="PF00248"/>
    </source>
</evidence>
<protein>
    <submittedName>
        <fullName evidence="2">Aldo/keto reductase</fullName>
    </submittedName>
</protein>
<evidence type="ECO:0000313" key="3">
    <source>
        <dbReference type="EMBL" id="CDX54241.1"/>
    </source>
</evidence>
<dbReference type="InterPro" id="IPR036812">
    <property type="entry name" value="NAD(P)_OxRdtase_dom_sf"/>
</dbReference>
<dbReference type="Proteomes" id="UP000046122">
    <property type="component" value="Unassembled WGS sequence"/>
</dbReference>
<reference evidence="2 5" key="1">
    <citation type="submission" date="2014-08" db="EMBL/GenBank/DDBJ databases">
        <authorList>
            <person name="Moulin Lionel"/>
        </authorList>
    </citation>
    <scope>NUCLEOTIDE SEQUENCE [LARGE SCALE GENOMIC DNA]</scope>
</reference>
<dbReference type="Proteomes" id="UP000045285">
    <property type="component" value="Unassembled WGS sequence"/>
</dbReference>
<dbReference type="Gene3D" id="3.20.20.100">
    <property type="entry name" value="NADP-dependent oxidoreductase domain"/>
    <property type="match status" value="1"/>
</dbReference>
<evidence type="ECO:0000313" key="5">
    <source>
        <dbReference type="Proteomes" id="UP000046122"/>
    </source>
</evidence>
<dbReference type="PRINTS" id="PR00069">
    <property type="entry name" value="ALDKETRDTASE"/>
</dbReference>
<dbReference type="EMBL" id="CCNE01000011">
    <property type="protein sequence ID" value="CDX54241.1"/>
    <property type="molecule type" value="Genomic_DNA"/>
</dbReference>
<name>A0A090DYN4_MESPL</name>
<dbReference type="InterPro" id="IPR020471">
    <property type="entry name" value="AKR"/>
</dbReference>
<sequence>MHQRRFGRTGWQVSEIGFGSWAIGADWGDVEEKDAIAALNAALDSGVSMIDTADVYGDGRAEKLIAKTLKGRGGARPIVATKAGKRLNPHVASGYNRKNLTSFVERSLRYLEVDVLDLVQLHCPMTEVFYQPETFEALERLVEEGKIRHYGVSVEKVEEGIKALQYPGVASVQIIYNMFRQRPAELFFDMARQKDVAIIVRVPLASGLLSGKFRSDSNFSAKDHRNYNRQGEAFDVGETFSGVNYEEGLQAVEELRPLLPPGATMAQWALRWILMNPAVTVTIPGAKSVRQAQENAAASDLPALSPQLMERIADIYERRIKPAVHQRW</sequence>
<organism evidence="2 4">
    <name type="scientific">Mesorhizobium plurifarium</name>
    <dbReference type="NCBI Taxonomy" id="69974"/>
    <lineage>
        <taxon>Bacteria</taxon>
        <taxon>Pseudomonadati</taxon>
        <taxon>Pseudomonadota</taxon>
        <taxon>Alphaproteobacteria</taxon>
        <taxon>Hyphomicrobiales</taxon>
        <taxon>Phyllobacteriaceae</taxon>
        <taxon>Mesorhizobium</taxon>
    </lineage>
</organism>